<evidence type="ECO:0000256" key="3">
    <source>
        <dbReference type="ARBA" id="ARBA00006027"/>
    </source>
</evidence>
<keyword evidence="6 9" id="KW-0378">Hydrolase</keyword>
<dbReference type="Pfam" id="PF04043">
    <property type="entry name" value="PMEI"/>
    <property type="match status" value="1"/>
</dbReference>
<evidence type="ECO:0000256" key="7">
    <source>
        <dbReference type="ARBA" id="ARBA00023085"/>
    </source>
</evidence>
<evidence type="ECO:0000256" key="5">
    <source>
        <dbReference type="ARBA" id="ARBA00022512"/>
    </source>
</evidence>
<keyword evidence="5" id="KW-0964">Secreted</keyword>
<dbReference type="InterPro" id="IPR011050">
    <property type="entry name" value="Pectin_lyase_fold/virulence"/>
</dbReference>
<organism evidence="12 13">
    <name type="scientific">Quercus suber</name>
    <name type="common">Cork oak</name>
    <dbReference type="NCBI Taxonomy" id="58331"/>
    <lineage>
        <taxon>Eukaryota</taxon>
        <taxon>Viridiplantae</taxon>
        <taxon>Streptophyta</taxon>
        <taxon>Embryophyta</taxon>
        <taxon>Tracheophyta</taxon>
        <taxon>Spermatophyta</taxon>
        <taxon>Magnoliopsida</taxon>
        <taxon>eudicotyledons</taxon>
        <taxon>Gunneridae</taxon>
        <taxon>Pentapetalae</taxon>
        <taxon>rosids</taxon>
        <taxon>fabids</taxon>
        <taxon>Fagales</taxon>
        <taxon>Fagaceae</taxon>
        <taxon>Quercus</taxon>
    </lineage>
</organism>
<feature type="non-terminal residue" evidence="12">
    <location>
        <position position="1"/>
    </location>
</feature>
<keyword evidence="10" id="KW-1133">Transmembrane helix</keyword>
<dbReference type="NCBIfam" id="TIGR01614">
    <property type="entry name" value="PME_inhib"/>
    <property type="match status" value="1"/>
</dbReference>
<dbReference type="SUPFAM" id="SSF51126">
    <property type="entry name" value="Pectin lyase-like"/>
    <property type="match status" value="2"/>
</dbReference>
<dbReference type="GO" id="GO:0042545">
    <property type="term" value="P:cell wall modification"/>
    <property type="evidence" value="ECO:0007669"/>
    <property type="project" value="UniProtKB-UniRule"/>
</dbReference>
<keyword evidence="10" id="KW-0472">Membrane</keyword>
<dbReference type="SUPFAM" id="SSF101148">
    <property type="entry name" value="Plant invertase/pectin methylesterase inhibitor"/>
    <property type="match status" value="1"/>
</dbReference>
<dbReference type="InterPro" id="IPR033131">
    <property type="entry name" value="Pectinesterase_Asp_AS"/>
</dbReference>
<dbReference type="InterPro" id="IPR035513">
    <property type="entry name" value="Invertase/methylesterase_inhib"/>
</dbReference>
<evidence type="ECO:0000256" key="9">
    <source>
        <dbReference type="RuleBase" id="RU000589"/>
    </source>
</evidence>
<name>A0AAW0L053_QUESU</name>
<dbReference type="SMART" id="SM00856">
    <property type="entry name" value="PMEI"/>
    <property type="match status" value="1"/>
</dbReference>
<evidence type="ECO:0000256" key="4">
    <source>
        <dbReference type="ARBA" id="ARBA00007786"/>
    </source>
</evidence>
<dbReference type="GO" id="GO:0045490">
    <property type="term" value="P:pectin catabolic process"/>
    <property type="evidence" value="ECO:0007669"/>
    <property type="project" value="UniProtKB-UniRule"/>
</dbReference>
<comment type="similarity">
    <text evidence="3">In the N-terminal section; belongs to the PMEI family.</text>
</comment>
<dbReference type="Pfam" id="PF01095">
    <property type="entry name" value="Pectinesterase"/>
    <property type="match status" value="3"/>
</dbReference>
<sequence length="662" mass="74279">QDIYIENNAGAKKHQAVALRVNVDFVALYRCSIIGYEDTLYVHSFRQFYRECDIMSTIDFIFGNATVVFQGCNIISRILTPCQFTDLQPNSIRVKSYLGRPWREYSRTVYLESYIANFIDPTGWKQGPNNDDEVSKTLYYGEYDNDGPGSSTDGRVSWPGHQIMDTKNAYNFTVSKFINNVCLSKLLSWLMASFIILKLFLLLSAISLSRTWALNSSSSSSATSLQYSQSLSSIKSICKTTPYPDVCFDSLKLSIGISININPNIITYLLQTLKSAISESENLSNLFLDAGRHSNIIEKQRGTLQDCKEVHQITLSALQRSVSRIHDAPNNKQKLADARAYLSAALTNKNTCLEGLDSASGPLKPNLLNSIHDTYKHSEYDHVLTVATDGTGNFTTITDAINFAPNNSYNERTFIYVKQGVYEENVEIPDYKPNIVLLGDGADVTLITGNRSVGDGWTTFSSATLDLVALYRCSISGFQDTLYVHSFRQFYRECDISGTIDFIFGNAAVVFQGCNIVSRMPMHGQFTVITAQSRDTLDENTGISFQNCSILATNDLYSSSVKSYLGRPWRVYSQTVYLESYIDNFIDPTGWTQWASDDDQGLDTLYYGEYDNYGPGSSTDDRVTWLGYHVMDISDAYNFTVSEFITGDEWLDSTSFPYNDGI</sequence>
<comment type="caution">
    <text evidence="12">The sequence shown here is derived from an EMBL/GenBank/DDBJ whole genome shotgun (WGS) entry which is preliminary data.</text>
</comment>
<evidence type="ECO:0000256" key="6">
    <source>
        <dbReference type="ARBA" id="ARBA00022801"/>
    </source>
</evidence>
<evidence type="ECO:0000313" key="13">
    <source>
        <dbReference type="Proteomes" id="UP000237347"/>
    </source>
</evidence>
<evidence type="ECO:0000256" key="1">
    <source>
        <dbReference type="ARBA" id="ARBA00004191"/>
    </source>
</evidence>
<keyword evidence="5" id="KW-0134">Cell wall</keyword>
<dbReference type="GO" id="GO:0004857">
    <property type="term" value="F:enzyme inhibitor activity"/>
    <property type="evidence" value="ECO:0007669"/>
    <property type="project" value="InterPro"/>
</dbReference>
<accession>A0AAW0L053</accession>
<feature type="transmembrane region" description="Helical" evidence="10">
    <location>
        <begin position="186"/>
        <end position="208"/>
    </location>
</feature>
<dbReference type="PROSITE" id="PS00503">
    <property type="entry name" value="PECTINESTERASE_2"/>
    <property type="match status" value="1"/>
</dbReference>
<keyword evidence="7 9" id="KW-0063">Aspartyl esterase</keyword>
<dbReference type="FunFam" id="2.160.20.10:FF:000001">
    <property type="entry name" value="Pectinesterase"/>
    <property type="match status" value="1"/>
</dbReference>
<dbReference type="InterPro" id="IPR012334">
    <property type="entry name" value="Pectin_lyas_fold"/>
</dbReference>
<dbReference type="GO" id="GO:0030599">
    <property type="term" value="F:pectinesterase activity"/>
    <property type="evidence" value="ECO:0007669"/>
    <property type="project" value="UniProtKB-UniRule"/>
</dbReference>
<evidence type="ECO:0000256" key="2">
    <source>
        <dbReference type="ARBA" id="ARBA00005184"/>
    </source>
</evidence>
<comment type="pathway">
    <text evidence="2 9">Glycan metabolism; pectin degradation; 2-dehydro-3-deoxy-D-gluconate from pectin: step 1/5.</text>
</comment>
<comment type="subcellular location">
    <subcellularLocation>
        <location evidence="1">Secreted</location>
        <location evidence="1">Cell wall</location>
    </subcellularLocation>
</comment>
<dbReference type="Gene3D" id="2.160.20.10">
    <property type="entry name" value="Single-stranded right-handed beta-helix, Pectin lyase-like"/>
    <property type="match status" value="3"/>
</dbReference>
<dbReference type="AlphaFoldDB" id="A0AAW0L053"/>
<comment type="similarity">
    <text evidence="4">In the C-terminal section; belongs to the pectinesterase family.</text>
</comment>
<protein>
    <recommendedName>
        <fullName evidence="9">Pectinesterase</fullName>
        <ecNumber evidence="9">3.1.1.11</ecNumber>
    </recommendedName>
</protein>
<dbReference type="InterPro" id="IPR006501">
    <property type="entry name" value="Pectinesterase_inhib_dom"/>
</dbReference>
<evidence type="ECO:0000256" key="8">
    <source>
        <dbReference type="PROSITE-ProRule" id="PRU10040"/>
    </source>
</evidence>
<comment type="catalytic activity">
    <reaction evidence="9">
        <text>[(1-&gt;4)-alpha-D-galacturonosyl methyl ester](n) + n H2O = [(1-&gt;4)-alpha-D-galacturonosyl](n) + n methanol + n H(+)</text>
        <dbReference type="Rhea" id="RHEA:22380"/>
        <dbReference type="Rhea" id="RHEA-COMP:14570"/>
        <dbReference type="Rhea" id="RHEA-COMP:14573"/>
        <dbReference type="ChEBI" id="CHEBI:15377"/>
        <dbReference type="ChEBI" id="CHEBI:15378"/>
        <dbReference type="ChEBI" id="CHEBI:17790"/>
        <dbReference type="ChEBI" id="CHEBI:140522"/>
        <dbReference type="ChEBI" id="CHEBI:140523"/>
        <dbReference type="EC" id="3.1.1.11"/>
    </reaction>
</comment>
<dbReference type="PANTHER" id="PTHR31707">
    <property type="entry name" value="PECTINESTERASE"/>
    <property type="match status" value="1"/>
</dbReference>
<dbReference type="Gene3D" id="1.20.140.40">
    <property type="entry name" value="Invertase/pectin methylesterase inhibitor family protein"/>
    <property type="match status" value="1"/>
</dbReference>
<gene>
    <name evidence="12" type="primary">PME12_5</name>
    <name evidence="12" type="ORF">CFP56_009979</name>
</gene>
<evidence type="ECO:0000259" key="11">
    <source>
        <dbReference type="SMART" id="SM00856"/>
    </source>
</evidence>
<evidence type="ECO:0000256" key="10">
    <source>
        <dbReference type="SAM" id="Phobius"/>
    </source>
</evidence>
<feature type="domain" description="Pectinesterase inhibitor" evidence="11">
    <location>
        <begin position="229"/>
        <end position="401"/>
    </location>
</feature>
<dbReference type="EC" id="3.1.1.11" evidence="9"/>
<proteinExistence type="inferred from homology"/>
<evidence type="ECO:0000313" key="12">
    <source>
        <dbReference type="EMBL" id="KAK7845135.1"/>
    </source>
</evidence>
<dbReference type="CDD" id="cd15798">
    <property type="entry name" value="PMEI-like_3"/>
    <property type="match status" value="1"/>
</dbReference>
<dbReference type="EMBL" id="PKMF04000174">
    <property type="protein sequence ID" value="KAK7845135.1"/>
    <property type="molecule type" value="Genomic_DNA"/>
</dbReference>
<keyword evidence="10" id="KW-0812">Transmembrane</keyword>
<dbReference type="Proteomes" id="UP000237347">
    <property type="component" value="Unassembled WGS sequence"/>
</dbReference>
<feature type="active site" evidence="8">
    <location>
        <position position="501"/>
    </location>
</feature>
<dbReference type="InterPro" id="IPR000070">
    <property type="entry name" value="Pectinesterase_cat"/>
</dbReference>
<reference evidence="12 13" key="1">
    <citation type="journal article" date="2018" name="Sci. Data">
        <title>The draft genome sequence of cork oak.</title>
        <authorList>
            <person name="Ramos A.M."/>
            <person name="Usie A."/>
            <person name="Barbosa P."/>
            <person name="Barros P.M."/>
            <person name="Capote T."/>
            <person name="Chaves I."/>
            <person name="Simoes F."/>
            <person name="Abreu I."/>
            <person name="Carrasquinho I."/>
            <person name="Faro C."/>
            <person name="Guimaraes J.B."/>
            <person name="Mendonca D."/>
            <person name="Nobrega F."/>
            <person name="Rodrigues L."/>
            <person name="Saibo N.J.M."/>
            <person name="Varela M.C."/>
            <person name="Egas C."/>
            <person name="Matos J."/>
            <person name="Miguel C.M."/>
            <person name="Oliveira M.M."/>
            <person name="Ricardo C.P."/>
            <person name="Goncalves S."/>
        </authorList>
    </citation>
    <scope>NUCLEOTIDE SEQUENCE [LARGE SCALE GENOMIC DNA]</scope>
    <source>
        <strain evidence="13">cv. HL8</strain>
    </source>
</reference>
<keyword evidence="13" id="KW-1185">Reference proteome</keyword>